<accession>A0A9W6SLQ9</accession>
<organism evidence="1 2">
    <name type="scientific">Actinorhabdospora filicis</name>
    <dbReference type="NCBI Taxonomy" id="1785913"/>
    <lineage>
        <taxon>Bacteria</taxon>
        <taxon>Bacillati</taxon>
        <taxon>Actinomycetota</taxon>
        <taxon>Actinomycetes</taxon>
        <taxon>Micromonosporales</taxon>
        <taxon>Micromonosporaceae</taxon>
        <taxon>Actinorhabdospora</taxon>
    </lineage>
</organism>
<dbReference type="Proteomes" id="UP001165079">
    <property type="component" value="Unassembled WGS sequence"/>
</dbReference>
<comment type="caution">
    <text evidence="1">The sequence shown here is derived from an EMBL/GenBank/DDBJ whole genome shotgun (WGS) entry which is preliminary data.</text>
</comment>
<name>A0A9W6SLQ9_9ACTN</name>
<protein>
    <submittedName>
        <fullName evidence="1">Uncharacterized protein</fullName>
    </submittedName>
</protein>
<dbReference type="EMBL" id="BSTX01000002">
    <property type="protein sequence ID" value="GLZ78313.1"/>
    <property type="molecule type" value="Genomic_DNA"/>
</dbReference>
<evidence type="ECO:0000313" key="1">
    <source>
        <dbReference type="EMBL" id="GLZ78313.1"/>
    </source>
</evidence>
<evidence type="ECO:0000313" key="2">
    <source>
        <dbReference type="Proteomes" id="UP001165079"/>
    </source>
</evidence>
<proteinExistence type="predicted"/>
<gene>
    <name evidence="1" type="ORF">Afil01_31200</name>
</gene>
<sequence length="312" mass="32448">MWSGARRPPDWLATLSIIALVAVVAAGMAATVGRTILFTPEKAVSAYFSALAAHDATGLPEAGRADLVAGADYVAPSGAEILASRRTGDAADVDVSFALDGQRWAATVRAHRLQWWGPWRVDGLITGLDVLWPAGVDLAATIGGRTVDDGARLHPGVYTVALAENDTYTAPPARLLVTGTTASVPVAMFLSPRPELTRRLQTLINGYLADCVARAPTSSTIVADCPLRLSGIGAPSPENVSWTLTAPPVVSLVISSAAPLEVLTSAPGSATVTYTQGRATKAATVPITIGGWAELDAGRLIWHRDNLTAIGE</sequence>
<dbReference type="AlphaFoldDB" id="A0A9W6SLQ9"/>
<keyword evidence="2" id="KW-1185">Reference proteome</keyword>
<reference evidence="1" key="1">
    <citation type="submission" date="2023-03" db="EMBL/GenBank/DDBJ databases">
        <title>Actinorhabdospora filicis NBRC 111898.</title>
        <authorList>
            <person name="Ichikawa N."/>
            <person name="Sato H."/>
            <person name="Tonouchi N."/>
        </authorList>
    </citation>
    <scope>NUCLEOTIDE SEQUENCE</scope>
    <source>
        <strain evidence="1">NBRC 111898</strain>
    </source>
</reference>